<dbReference type="GO" id="GO:0046872">
    <property type="term" value="F:metal ion binding"/>
    <property type="evidence" value="ECO:0007669"/>
    <property type="project" value="UniProtKB-UniRule"/>
</dbReference>
<dbReference type="InterPro" id="IPR058240">
    <property type="entry name" value="rSAM_sf"/>
</dbReference>
<comment type="similarity">
    <text evidence="1">Belongs to the anaerobic coproporphyrinogen-III oxidase family. HemW subfamily.</text>
</comment>
<dbReference type="EMBL" id="FQ032824">
    <property type="protein sequence ID" value="CBL87454.1"/>
    <property type="molecule type" value="Genomic_DNA"/>
</dbReference>
<dbReference type="SFLD" id="SFLDG01065">
    <property type="entry name" value="anaerobic_coproporphyrinogen-I"/>
    <property type="match status" value="1"/>
</dbReference>
<dbReference type="GO" id="GO:0006779">
    <property type="term" value="P:porphyrin-containing compound biosynthetic process"/>
    <property type="evidence" value="ECO:0007669"/>
    <property type="project" value="InterPro"/>
</dbReference>
<dbReference type="GO" id="GO:0005737">
    <property type="term" value="C:cytoplasm"/>
    <property type="evidence" value="ECO:0007669"/>
    <property type="project" value="UniProtKB-SubCell"/>
</dbReference>
<comment type="subcellular location">
    <subcellularLocation>
        <location evidence="2">Cytoplasm</location>
    </subcellularLocation>
</comment>
<keyword evidence="2" id="KW-0479">Metal-binding</keyword>
<evidence type="ECO:0000256" key="1">
    <source>
        <dbReference type="ARBA" id="ARBA00006100"/>
    </source>
</evidence>
<gene>
    <name evidence="4" type="primary">hemF</name>
    <name evidence="5" type="synonym">hemN</name>
    <name evidence="4" type="ORF">S18_1049_0013</name>
    <name evidence="5" type="ORF">S18_858_0007</name>
</gene>
<dbReference type="InterPro" id="IPR007197">
    <property type="entry name" value="rSAM"/>
</dbReference>
<dbReference type="CDD" id="cd01335">
    <property type="entry name" value="Radical_SAM"/>
    <property type="match status" value="1"/>
</dbReference>
<evidence type="ECO:0000313" key="4">
    <source>
        <dbReference type="EMBL" id="CBL87332.1"/>
    </source>
</evidence>
<name>F4MMG9_9BACT</name>
<keyword evidence="2" id="KW-0408">Iron</keyword>
<dbReference type="SFLD" id="SFLDF00562">
    <property type="entry name" value="HemN-like__clustered_with_heat"/>
    <property type="match status" value="1"/>
</dbReference>
<dbReference type="Pfam" id="PF04055">
    <property type="entry name" value="Radical_SAM"/>
    <property type="match status" value="1"/>
</dbReference>
<feature type="domain" description="Radical SAM core" evidence="3">
    <location>
        <begin position="2"/>
        <end position="238"/>
    </location>
</feature>
<sequence length="375" mass="43324">MIGPKQERGVYIHVPFCQQACSYCNFYFVTGQRDHTDFITAAIREIKESSEFFGEDRIIHSIYFGGGTPSRLTLKELESILNQVHSIFTVSTDAEITLEANPEDITKDIVNAWFNLGVNRISLGIQSFNDKLLALMRRAHDGKEALHAASIIKQSSFRNFSFDLIIGQIHQDLEMLNQDLRYLESFKPPHLSTYLLTVEEKTHLHKEIQRKRLPDVADRTQEEHYLHLMKWAQEWKYTHYETSSFTLDGYHARHNANYWNHSPYLGIGPSAHSFDGKKRYWNSRNLNEYIASATASRKEECLSRIDFINEKIMLGLRQSKGIVIDHLGLSEIERRALDKSLQAVNPLHIEYDSRNIRLSNEGKLYADGIASTLFL</sequence>
<dbReference type="PANTHER" id="PTHR13932:SF5">
    <property type="entry name" value="RADICAL S-ADENOSYL METHIONINE DOMAIN-CONTAINING PROTEIN 1, MITOCHONDRIAL"/>
    <property type="match status" value="1"/>
</dbReference>
<keyword evidence="2" id="KW-0349">Heme</keyword>
<reference evidence="4" key="1">
    <citation type="submission" date="2010-05" db="EMBL/GenBank/DDBJ databases">
        <authorList>
            <person name="Genoscope - CEA"/>
        </authorList>
    </citation>
    <scope>NUCLEOTIDE SEQUENCE</scope>
</reference>
<dbReference type="Gene3D" id="3.80.30.20">
    <property type="entry name" value="tm_1862 like domain"/>
    <property type="match status" value="1"/>
</dbReference>
<proteinExistence type="inferred from homology"/>
<dbReference type="GO" id="GO:0004109">
    <property type="term" value="F:coproporphyrinogen oxidase activity"/>
    <property type="evidence" value="ECO:0007669"/>
    <property type="project" value="InterPro"/>
</dbReference>
<dbReference type="SMART" id="SM00729">
    <property type="entry name" value="Elp3"/>
    <property type="match status" value="1"/>
</dbReference>
<keyword evidence="2" id="KW-0411">Iron-sulfur</keyword>
<dbReference type="PROSITE" id="PS51918">
    <property type="entry name" value="RADICAL_SAM"/>
    <property type="match status" value="1"/>
</dbReference>
<organism evidence="4">
    <name type="scientific">uncultured Sphingobacteriia bacterium</name>
    <dbReference type="NCBI Taxonomy" id="246143"/>
    <lineage>
        <taxon>Bacteria</taxon>
        <taxon>Pseudomonadati</taxon>
        <taxon>Bacteroidota</taxon>
        <taxon>Sphingobacteriia</taxon>
        <taxon>environmental samples</taxon>
    </lineage>
</organism>
<keyword evidence="2" id="KW-0004">4Fe-4S</keyword>
<dbReference type="SUPFAM" id="SSF102114">
    <property type="entry name" value="Radical SAM enzymes"/>
    <property type="match status" value="1"/>
</dbReference>
<dbReference type="InterPro" id="IPR004559">
    <property type="entry name" value="HemW-like"/>
</dbReference>
<keyword evidence="2" id="KW-0949">S-adenosyl-L-methionine</keyword>
<dbReference type="EMBL" id="FQ032818">
    <property type="protein sequence ID" value="CBL87332.1"/>
    <property type="molecule type" value="Genomic_DNA"/>
</dbReference>
<dbReference type="GO" id="GO:0051539">
    <property type="term" value="F:4 iron, 4 sulfur cluster binding"/>
    <property type="evidence" value="ECO:0007669"/>
    <property type="project" value="UniProtKB-UniRule"/>
</dbReference>
<reference evidence="4" key="2">
    <citation type="journal article" date="2012" name="Environ. Microbiol.">
        <title>Genomic content of uncultured Bacteroidetes from contrasting oceanic provinces in the North Atlantic Ocean.</title>
        <authorList>
            <person name="Gomez-Pereira P.R."/>
            <person name="Schuler M."/>
            <person name="Fuchs B.M."/>
            <person name="Bennke C."/>
            <person name="Teeling H."/>
            <person name="Waldmann J."/>
            <person name="Richter M."/>
            <person name="Barbe V."/>
            <person name="Bataille E."/>
            <person name="Glockner F.O."/>
            <person name="Amann R."/>
        </authorList>
    </citation>
    <scope>NUCLEOTIDE SEQUENCE</scope>
</reference>
<evidence type="ECO:0000313" key="5">
    <source>
        <dbReference type="EMBL" id="CBL87454.1"/>
    </source>
</evidence>
<dbReference type="NCBIfam" id="TIGR00539">
    <property type="entry name" value="hemN_rel"/>
    <property type="match status" value="1"/>
</dbReference>
<keyword evidence="2" id="KW-0143">Chaperone</keyword>
<dbReference type="InterPro" id="IPR023404">
    <property type="entry name" value="rSAM_horseshoe"/>
</dbReference>
<dbReference type="SFLD" id="SFLDS00029">
    <property type="entry name" value="Radical_SAM"/>
    <property type="match status" value="1"/>
</dbReference>
<evidence type="ECO:0000259" key="3">
    <source>
        <dbReference type="PROSITE" id="PS51918"/>
    </source>
</evidence>
<keyword evidence="2" id="KW-0963">Cytoplasm</keyword>
<keyword evidence="4" id="KW-0560">Oxidoreductase</keyword>
<dbReference type="InterPro" id="IPR034505">
    <property type="entry name" value="Coproporphyrinogen-III_oxidase"/>
</dbReference>
<comment type="function">
    <text evidence="2">Probably acts as a heme chaperone, transferring heme to an unknown acceptor. Binds one molecule of heme per monomer, possibly covalently. Binds 1 [4Fe-4S] cluster. The cluster is coordinated with 3 cysteines and an exchangeable S-adenosyl-L-methionine.</text>
</comment>
<dbReference type="AlphaFoldDB" id="F4MMG9"/>
<evidence type="ECO:0000256" key="2">
    <source>
        <dbReference type="RuleBase" id="RU364116"/>
    </source>
</evidence>
<dbReference type="InterPro" id="IPR006638">
    <property type="entry name" value="Elp3/MiaA/NifB-like_rSAM"/>
</dbReference>
<protein>
    <recommendedName>
        <fullName evidence="2">Heme chaperone HemW</fullName>
    </recommendedName>
</protein>
<accession>F4MMG9</accession>
<dbReference type="PANTHER" id="PTHR13932">
    <property type="entry name" value="COPROPORPHYRINIGEN III OXIDASE"/>
    <property type="match status" value="1"/>
</dbReference>